<evidence type="ECO:0000313" key="2">
    <source>
        <dbReference type="Proteomes" id="UP000238479"/>
    </source>
</evidence>
<name>A0A2P6QQ20_ROSCH</name>
<gene>
    <name evidence="1" type="ORF">RchiOBHm_Chr4g0389351</name>
</gene>
<evidence type="ECO:0000313" key="1">
    <source>
        <dbReference type="EMBL" id="PRQ36248.1"/>
    </source>
</evidence>
<reference evidence="1 2" key="1">
    <citation type="journal article" date="2018" name="Nat. Genet.">
        <title>The Rosa genome provides new insights in the design of modern roses.</title>
        <authorList>
            <person name="Bendahmane M."/>
        </authorList>
    </citation>
    <scope>NUCLEOTIDE SEQUENCE [LARGE SCALE GENOMIC DNA]</scope>
    <source>
        <strain evidence="2">cv. Old Blush</strain>
    </source>
</reference>
<dbReference type="Proteomes" id="UP000238479">
    <property type="component" value="Chromosome 4"/>
</dbReference>
<dbReference type="EMBL" id="PDCK01000042">
    <property type="protein sequence ID" value="PRQ36248.1"/>
    <property type="molecule type" value="Genomic_DNA"/>
</dbReference>
<dbReference type="AlphaFoldDB" id="A0A2P6QQ20"/>
<comment type="caution">
    <text evidence="1">The sequence shown here is derived from an EMBL/GenBank/DDBJ whole genome shotgun (WGS) entry which is preliminary data.</text>
</comment>
<sequence length="51" mass="6270">MQHLNNSLATNQSIVHEQHTLSFFNSVLRIRGLRYKRWFLYHELHFNCECH</sequence>
<organism evidence="1 2">
    <name type="scientific">Rosa chinensis</name>
    <name type="common">China rose</name>
    <dbReference type="NCBI Taxonomy" id="74649"/>
    <lineage>
        <taxon>Eukaryota</taxon>
        <taxon>Viridiplantae</taxon>
        <taxon>Streptophyta</taxon>
        <taxon>Embryophyta</taxon>
        <taxon>Tracheophyta</taxon>
        <taxon>Spermatophyta</taxon>
        <taxon>Magnoliopsida</taxon>
        <taxon>eudicotyledons</taxon>
        <taxon>Gunneridae</taxon>
        <taxon>Pentapetalae</taxon>
        <taxon>rosids</taxon>
        <taxon>fabids</taxon>
        <taxon>Rosales</taxon>
        <taxon>Rosaceae</taxon>
        <taxon>Rosoideae</taxon>
        <taxon>Rosoideae incertae sedis</taxon>
        <taxon>Rosa</taxon>
    </lineage>
</organism>
<keyword evidence="2" id="KW-1185">Reference proteome</keyword>
<proteinExistence type="predicted"/>
<protein>
    <submittedName>
        <fullName evidence="1">Uncharacterized protein</fullName>
    </submittedName>
</protein>
<accession>A0A2P6QQ20</accession>
<dbReference type="Gramene" id="PRQ36248">
    <property type="protein sequence ID" value="PRQ36248"/>
    <property type="gene ID" value="RchiOBHm_Chr4g0389351"/>
</dbReference>